<reference evidence="2" key="2">
    <citation type="submission" date="2016-06" db="UniProtKB">
        <authorList>
            <consortium name="WormBaseParasite"/>
        </authorList>
    </citation>
    <scope>IDENTIFICATION</scope>
</reference>
<protein>
    <submittedName>
        <fullName evidence="2">Ovule protein</fullName>
    </submittedName>
</protein>
<proteinExistence type="predicted"/>
<name>A0A183BWL6_GLOPA</name>
<dbReference type="WBParaSite" id="GPLIN_000500500">
    <property type="protein sequence ID" value="GPLIN_000500500"/>
    <property type="gene ID" value="GPLIN_000500500"/>
</dbReference>
<evidence type="ECO:0000313" key="2">
    <source>
        <dbReference type="WBParaSite" id="GPLIN_000500500"/>
    </source>
</evidence>
<evidence type="ECO:0000313" key="1">
    <source>
        <dbReference type="Proteomes" id="UP000050741"/>
    </source>
</evidence>
<dbReference type="AlphaFoldDB" id="A0A183BWL6"/>
<reference evidence="1" key="1">
    <citation type="submission" date="2014-05" db="EMBL/GenBank/DDBJ databases">
        <title>The genome and life-stage specific transcriptomes of Globodera pallida elucidate key aspects of plant parasitism by a cyst nematode.</title>
        <authorList>
            <person name="Cotton J.A."/>
            <person name="Lilley C.J."/>
            <person name="Jones L.M."/>
            <person name="Kikuchi T."/>
            <person name="Reid A.J."/>
            <person name="Thorpe P."/>
            <person name="Tsai I.J."/>
            <person name="Beasley H."/>
            <person name="Blok V."/>
            <person name="Cock P.J.A."/>
            <person name="Van den Akker S.E."/>
            <person name="Holroyd N."/>
            <person name="Hunt M."/>
            <person name="Mantelin S."/>
            <person name="Naghra H."/>
            <person name="Pain A."/>
            <person name="Palomares-Rius J.E."/>
            <person name="Zarowiecki M."/>
            <person name="Berriman M."/>
            <person name="Jones J.T."/>
            <person name="Urwin P.E."/>
        </authorList>
    </citation>
    <scope>NUCLEOTIDE SEQUENCE [LARGE SCALE GENOMIC DNA]</scope>
    <source>
        <strain evidence="1">Lindley</strain>
    </source>
</reference>
<sequence>MYNSLLEAQVMEKATSKQSICNANDITTTTTTTDLLHSFASSFGFKLDWKSCRKIWHTSSSFAARSIINSKRSC</sequence>
<organism evidence="1 2">
    <name type="scientific">Globodera pallida</name>
    <name type="common">Potato cyst nematode worm</name>
    <name type="synonym">Heterodera pallida</name>
    <dbReference type="NCBI Taxonomy" id="36090"/>
    <lineage>
        <taxon>Eukaryota</taxon>
        <taxon>Metazoa</taxon>
        <taxon>Ecdysozoa</taxon>
        <taxon>Nematoda</taxon>
        <taxon>Chromadorea</taxon>
        <taxon>Rhabditida</taxon>
        <taxon>Tylenchina</taxon>
        <taxon>Tylenchomorpha</taxon>
        <taxon>Tylenchoidea</taxon>
        <taxon>Heteroderidae</taxon>
        <taxon>Heteroderinae</taxon>
        <taxon>Globodera</taxon>
    </lineage>
</organism>
<accession>A0A183BWL6</accession>
<dbReference type="Proteomes" id="UP000050741">
    <property type="component" value="Unassembled WGS sequence"/>
</dbReference>
<keyword evidence="1" id="KW-1185">Reference proteome</keyword>